<dbReference type="SUPFAM" id="SSF55811">
    <property type="entry name" value="Nudix"/>
    <property type="match status" value="1"/>
</dbReference>
<sequence length="155" mass="17744">MLRLIPASLHRRAYRLAHTVRAHWRRIVKPQLSGCAVIATDIEGRLLLVRLSYGSEAWSLPTGGVRRGEDPERAARRELLEETGCEAHAMKLLGVQEETSFGAPNRVHVFATRVSDTPRPDMREIIEARLFPPHSLPEPLGERTRRRLTLWRERS</sequence>
<evidence type="ECO:0000313" key="6">
    <source>
        <dbReference type="Proteomes" id="UP000293623"/>
    </source>
</evidence>
<accession>A0A4Q2KJ79</accession>
<dbReference type="OrthoDB" id="8480561at2"/>
<proteinExistence type="inferred from homology"/>
<dbReference type="InterPro" id="IPR020084">
    <property type="entry name" value="NUDIX_hydrolase_CS"/>
</dbReference>
<evidence type="ECO:0000256" key="1">
    <source>
        <dbReference type="ARBA" id="ARBA00001946"/>
    </source>
</evidence>
<comment type="cofactor">
    <cofactor evidence="1">
        <name>Mg(2+)</name>
        <dbReference type="ChEBI" id="CHEBI:18420"/>
    </cofactor>
</comment>
<keyword evidence="6" id="KW-1185">Reference proteome</keyword>
<feature type="domain" description="Nudix hydrolase" evidence="4">
    <location>
        <begin position="28"/>
        <end position="154"/>
    </location>
</feature>
<gene>
    <name evidence="5" type="ORF">ETX26_00420</name>
</gene>
<dbReference type="PROSITE" id="PS00893">
    <property type="entry name" value="NUDIX_BOX"/>
    <property type="match status" value="1"/>
</dbReference>
<comment type="similarity">
    <text evidence="3">Belongs to the Nudix hydrolase family.</text>
</comment>
<dbReference type="Proteomes" id="UP000293623">
    <property type="component" value="Unassembled WGS sequence"/>
</dbReference>
<protein>
    <submittedName>
        <fullName evidence="5">NUDIX domain-containing protein</fullName>
    </submittedName>
</protein>
<dbReference type="InterPro" id="IPR020476">
    <property type="entry name" value="Nudix_hydrolase"/>
</dbReference>
<dbReference type="EMBL" id="SDPV01000001">
    <property type="protein sequence ID" value="RXZ65265.1"/>
    <property type="molecule type" value="Genomic_DNA"/>
</dbReference>
<evidence type="ECO:0000259" key="4">
    <source>
        <dbReference type="PROSITE" id="PS51462"/>
    </source>
</evidence>
<reference evidence="5 6" key="1">
    <citation type="submission" date="2019-01" db="EMBL/GenBank/DDBJ databases">
        <title>Altererythrobacter rhizovicinus sp. nov., isolated from the rhizosphere soil of Haloxylon ammodendron.</title>
        <authorList>
            <person name="Li H.-P."/>
            <person name="Gou J.-Y."/>
            <person name="Yao D."/>
            <person name="Han Q.-Q."/>
            <person name="Shao K.-Z."/>
            <person name="Zhao Q."/>
            <person name="Zhang J.-L."/>
        </authorList>
    </citation>
    <scope>NUCLEOTIDE SEQUENCE [LARGE SCALE GENOMIC DNA]</scope>
    <source>
        <strain evidence="5 6">AY-3R</strain>
    </source>
</reference>
<dbReference type="AlphaFoldDB" id="A0A4Q2KJ79"/>
<organism evidence="5 6">
    <name type="scientific">Pelagerythrobacter rhizovicinus</name>
    <dbReference type="NCBI Taxonomy" id="2268576"/>
    <lineage>
        <taxon>Bacteria</taxon>
        <taxon>Pseudomonadati</taxon>
        <taxon>Pseudomonadota</taxon>
        <taxon>Alphaproteobacteria</taxon>
        <taxon>Sphingomonadales</taxon>
        <taxon>Erythrobacteraceae</taxon>
        <taxon>Pelagerythrobacter</taxon>
    </lineage>
</organism>
<evidence type="ECO:0000256" key="3">
    <source>
        <dbReference type="RuleBase" id="RU003476"/>
    </source>
</evidence>
<dbReference type="InterPro" id="IPR015797">
    <property type="entry name" value="NUDIX_hydrolase-like_dom_sf"/>
</dbReference>
<dbReference type="PROSITE" id="PS51462">
    <property type="entry name" value="NUDIX"/>
    <property type="match status" value="1"/>
</dbReference>
<keyword evidence="2 3" id="KW-0378">Hydrolase</keyword>
<dbReference type="InterPro" id="IPR000086">
    <property type="entry name" value="NUDIX_hydrolase_dom"/>
</dbReference>
<dbReference type="RefSeq" id="WP_129522755.1">
    <property type="nucleotide sequence ID" value="NZ_SDPV01000001.1"/>
</dbReference>
<name>A0A4Q2KJ79_9SPHN</name>
<dbReference type="PANTHER" id="PTHR43046">
    <property type="entry name" value="GDP-MANNOSE MANNOSYL HYDROLASE"/>
    <property type="match status" value="1"/>
</dbReference>
<dbReference type="Pfam" id="PF00293">
    <property type="entry name" value="NUDIX"/>
    <property type="match status" value="1"/>
</dbReference>
<evidence type="ECO:0000256" key="2">
    <source>
        <dbReference type="ARBA" id="ARBA00022801"/>
    </source>
</evidence>
<dbReference type="PANTHER" id="PTHR43046:SF14">
    <property type="entry name" value="MUTT_NUDIX FAMILY PROTEIN"/>
    <property type="match status" value="1"/>
</dbReference>
<dbReference type="Gene3D" id="3.90.79.10">
    <property type="entry name" value="Nucleoside Triphosphate Pyrophosphohydrolase"/>
    <property type="match status" value="1"/>
</dbReference>
<dbReference type="GO" id="GO:0016787">
    <property type="term" value="F:hydrolase activity"/>
    <property type="evidence" value="ECO:0007669"/>
    <property type="project" value="UniProtKB-KW"/>
</dbReference>
<dbReference type="CDD" id="cd02883">
    <property type="entry name" value="NUDIX_Hydrolase"/>
    <property type="match status" value="1"/>
</dbReference>
<evidence type="ECO:0000313" key="5">
    <source>
        <dbReference type="EMBL" id="RXZ65265.1"/>
    </source>
</evidence>
<comment type="caution">
    <text evidence="5">The sequence shown here is derived from an EMBL/GenBank/DDBJ whole genome shotgun (WGS) entry which is preliminary data.</text>
</comment>
<dbReference type="PRINTS" id="PR00502">
    <property type="entry name" value="NUDIXFAMILY"/>
</dbReference>